<keyword evidence="4" id="KW-0964">Secreted</keyword>
<evidence type="ECO:0000256" key="6">
    <source>
        <dbReference type="ARBA" id="ARBA00022696"/>
    </source>
</evidence>
<evidence type="ECO:0000256" key="5">
    <source>
        <dbReference type="ARBA" id="ARBA00022670"/>
    </source>
</evidence>
<keyword evidence="13" id="KW-0732">Signal</keyword>
<evidence type="ECO:0000256" key="11">
    <source>
        <dbReference type="ARBA" id="ARBA00023157"/>
    </source>
</evidence>
<gene>
    <name evidence="15" type="ORF">SAMN04488105_101374</name>
</gene>
<name>A0A1G7AU65_9RHOB</name>
<evidence type="ECO:0000256" key="7">
    <source>
        <dbReference type="ARBA" id="ARBA00022801"/>
    </source>
</evidence>
<dbReference type="InterPro" id="IPR043504">
    <property type="entry name" value="Peptidase_S1_PA_chymotrypsin"/>
</dbReference>
<keyword evidence="11" id="KW-1015">Disulfide bond</keyword>
<protein>
    <submittedName>
        <fullName evidence="15">Trypsin</fullName>
    </submittedName>
</protein>
<evidence type="ECO:0000256" key="8">
    <source>
        <dbReference type="ARBA" id="ARBA00022824"/>
    </source>
</evidence>
<evidence type="ECO:0000256" key="9">
    <source>
        <dbReference type="ARBA" id="ARBA00022825"/>
    </source>
</evidence>
<dbReference type="InterPro" id="IPR001314">
    <property type="entry name" value="Peptidase_S1A"/>
</dbReference>
<evidence type="ECO:0000256" key="4">
    <source>
        <dbReference type="ARBA" id="ARBA00022525"/>
    </source>
</evidence>
<organism evidence="15 16">
    <name type="scientific">Salipiger thiooxidans</name>
    <dbReference type="NCBI Taxonomy" id="282683"/>
    <lineage>
        <taxon>Bacteria</taxon>
        <taxon>Pseudomonadati</taxon>
        <taxon>Pseudomonadota</taxon>
        <taxon>Alphaproteobacteria</taxon>
        <taxon>Rhodobacterales</taxon>
        <taxon>Roseobacteraceae</taxon>
        <taxon>Salipiger</taxon>
    </lineage>
</organism>
<dbReference type="EMBL" id="FNAV01000001">
    <property type="protein sequence ID" value="SDE18250.1"/>
    <property type="molecule type" value="Genomic_DNA"/>
</dbReference>
<dbReference type="OrthoDB" id="267336at2"/>
<dbReference type="Pfam" id="PF00089">
    <property type="entry name" value="Trypsin"/>
    <property type="match status" value="1"/>
</dbReference>
<dbReference type="AlphaFoldDB" id="A0A1G7AU65"/>
<evidence type="ECO:0000256" key="12">
    <source>
        <dbReference type="ARBA" id="ARBA00023180"/>
    </source>
</evidence>
<evidence type="ECO:0000256" key="3">
    <source>
        <dbReference type="ARBA" id="ARBA00004613"/>
    </source>
</evidence>
<feature type="chain" id="PRO_5011432142" evidence="13">
    <location>
        <begin position="28"/>
        <end position="280"/>
    </location>
</feature>
<dbReference type="InterPro" id="IPR009003">
    <property type="entry name" value="Peptidase_S1_PA"/>
</dbReference>
<dbReference type="RefSeq" id="WP_089954675.1">
    <property type="nucleotide sequence ID" value="NZ_FNAV01000001.1"/>
</dbReference>
<dbReference type="SUPFAM" id="SSF50494">
    <property type="entry name" value="Trypsin-like serine proteases"/>
    <property type="match status" value="1"/>
</dbReference>
<evidence type="ECO:0000313" key="15">
    <source>
        <dbReference type="EMBL" id="SDE18250.1"/>
    </source>
</evidence>
<evidence type="ECO:0000256" key="2">
    <source>
        <dbReference type="ARBA" id="ARBA00004555"/>
    </source>
</evidence>
<dbReference type="FunFam" id="2.40.10.10:FF:000011">
    <property type="entry name" value="Coagulation factor X"/>
    <property type="match status" value="1"/>
</dbReference>
<sequence>MSVSKMTFRMTALTAVLALGLAPLVQAQDNTGPAANPLIVGGEPVGDIADTPWQVALVGGGEARNQFCGGSLVAPNWVLTAAHCVDSPLWQNNPERLSIVAGTLTYDSGGELLGVSAIHVHPDWNASTFDHDAALVELATDATMGMPIQMQSPEEELPVGPRVRVSGWGATSLGGPGSDELLFAEVPVISNDECNEPESYDGAILQSMFCAGEREGGVDACQGDSGGPVDTIIGDDDRLVGIVSWGQGCALRLKYGVYTRVSEIYGWAGETMGMMMEEAK</sequence>
<dbReference type="PANTHER" id="PTHR24252">
    <property type="entry name" value="ACROSIN-RELATED"/>
    <property type="match status" value="1"/>
</dbReference>
<keyword evidence="10" id="KW-0333">Golgi apparatus</keyword>
<keyword evidence="16" id="KW-1185">Reference proteome</keyword>
<feature type="domain" description="Peptidase S1" evidence="14">
    <location>
        <begin position="39"/>
        <end position="273"/>
    </location>
</feature>
<accession>A0A1G7AU65</accession>
<reference evidence="16" key="1">
    <citation type="submission" date="2016-10" db="EMBL/GenBank/DDBJ databases">
        <authorList>
            <person name="Varghese N."/>
            <person name="Submissions S."/>
        </authorList>
    </citation>
    <scope>NUCLEOTIDE SEQUENCE [LARGE SCALE GENOMIC DNA]</scope>
    <source>
        <strain evidence="16">DSM 10146</strain>
    </source>
</reference>
<keyword evidence="8" id="KW-0256">Endoplasmic reticulum</keyword>
<keyword evidence="5" id="KW-0645">Protease</keyword>
<keyword evidence="7" id="KW-0378">Hydrolase</keyword>
<dbReference type="GO" id="GO:0007599">
    <property type="term" value="P:hemostasis"/>
    <property type="evidence" value="ECO:0007669"/>
    <property type="project" value="UniProtKB-KW"/>
</dbReference>
<dbReference type="PANTHER" id="PTHR24252:SF7">
    <property type="entry name" value="HYALIN"/>
    <property type="match status" value="1"/>
</dbReference>
<dbReference type="GO" id="GO:0006508">
    <property type="term" value="P:proteolysis"/>
    <property type="evidence" value="ECO:0007669"/>
    <property type="project" value="UniProtKB-KW"/>
</dbReference>
<dbReference type="InterPro" id="IPR018114">
    <property type="entry name" value="TRYPSIN_HIS"/>
</dbReference>
<dbReference type="PROSITE" id="PS00134">
    <property type="entry name" value="TRYPSIN_HIS"/>
    <property type="match status" value="1"/>
</dbReference>
<keyword evidence="9" id="KW-0720">Serine protease</keyword>
<evidence type="ECO:0000259" key="14">
    <source>
        <dbReference type="PROSITE" id="PS50240"/>
    </source>
</evidence>
<keyword evidence="6" id="KW-0356">Hemostasis</keyword>
<evidence type="ECO:0000256" key="10">
    <source>
        <dbReference type="ARBA" id="ARBA00023034"/>
    </source>
</evidence>
<dbReference type="STRING" id="282683.SAMN04488105_101374"/>
<dbReference type="SMART" id="SM00020">
    <property type="entry name" value="Tryp_SPc"/>
    <property type="match status" value="1"/>
</dbReference>
<evidence type="ECO:0000256" key="13">
    <source>
        <dbReference type="SAM" id="SignalP"/>
    </source>
</evidence>
<dbReference type="CDD" id="cd00190">
    <property type="entry name" value="Tryp_SPc"/>
    <property type="match status" value="1"/>
</dbReference>
<dbReference type="GO" id="GO:0004252">
    <property type="term" value="F:serine-type endopeptidase activity"/>
    <property type="evidence" value="ECO:0007669"/>
    <property type="project" value="InterPro"/>
</dbReference>
<dbReference type="GO" id="GO:0005576">
    <property type="term" value="C:extracellular region"/>
    <property type="evidence" value="ECO:0007669"/>
    <property type="project" value="UniProtKB-SubCell"/>
</dbReference>
<dbReference type="InterPro" id="IPR001254">
    <property type="entry name" value="Trypsin_dom"/>
</dbReference>
<feature type="signal peptide" evidence="13">
    <location>
        <begin position="1"/>
        <end position="27"/>
    </location>
</feature>
<dbReference type="Gene3D" id="2.40.10.10">
    <property type="entry name" value="Trypsin-like serine proteases"/>
    <property type="match status" value="1"/>
</dbReference>
<keyword evidence="12" id="KW-0325">Glycoprotein</keyword>
<proteinExistence type="predicted"/>
<dbReference type="Proteomes" id="UP000198994">
    <property type="component" value="Unassembled WGS sequence"/>
</dbReference>
<evidence type="ECO:0000313" key="16">
    <source>
        <dbReference type="Proteomes" id="UP000198994"/>
    </source>
</evidence>
<dbReference type="PROSITE" id="PS50240">
    <property type="entry name" value="TRYPSIN_DOM"/>
    <property type="match status" value="1"/>
</dbReference>
<dbReference type="PRINTS" id="PR00722">
    <property type="entry name" value="CHYMOTRYPSIN"/>
</dbReference>
<comment type="subcellular location">
    <subcellularLocation>
        <location evidence="1">Endoplasmic reticulum</location>
    </subcellularLocation>
    <subcellularLocation>
        <location evidence="2">Golgi apparatus</location>
    </subcellularLocation>
    <subcellularLocation>
        <location evidence="3">Secreted</location>
    </subcellularLocation>
</comment>
<evidence type="ECO:0000256" key="1">
    <source>
        <dbReference type="ARBA" id="ARBA00004240"/>
    </source>
</evidence>